<dbReference type="EMBL" id="LAZR01007482">
    <property type="protein sequence ID" value="KKM84985.1"/>
    <property type="molecule type" value="Genomic_DNA"/>
</dbReference>
<dbReference type="InterPro" id="IPR027417">
    <property type="entry name" value="P-loop_NTPase"/>
</dbReference>
<comment type="caution">
    <text evidence="1">The sequence shown here is derived from an EMBL/GenBank/DDBJ whole genome shotgun (WGS) entry which is preliminary data.</text>
</comment>
<reference evidence="1" key="1">
    <citation type="journal article" date="2015" name="Nature">
        <title>Complex archaea that bridge the gap between prokaryotes and eukaryotes.</title>
        <authorList>
            <person name="Spang A."/>
            <person name="Saw J.H."/>
            <person name="Jorgensen S.L."/>
            <person name="Zaremba-Niedzwiedzka K."/>
            <person name="Martijn J."/>
            <person name="Lind A.E."/>
            <person name="van Eijk R."/>
            <person name="Schleper C."/>
            <person name="Guy L."/>
            <person name="Ettema T.J."/>
        </authorList>
    </citation>
    <scope>NUCLEOTIDE SEQUENCE</scope>
</reference>
<gene>
    <name evidence="1" type="ORF">LCGC14_1293660</name>
</gene>
<dbReference type="Pfam" id="PF03237">
    <property type="entry name" value="Terminase_6N"/>
    <property type="match status" value="1"/>
</dbReference>
<dbReference type="AlphaFoldDB" id="A0A0F9N874"/>
<dbReference type="Gene3D" id="3.30.420.280">
    <property type="match status" value="1"/>
</dbReference>
<sequence length="515" mass="59354">MTVAAVNITLEELTQELDRRERRDPLAEVYTPTARQLEIHRSRASVTIAQGANRAGKSTCLVAEALLYCLHRPAYAELPEAPVTVWYVMPSLGMFVRVIYPILTKLLPWGVVQSFPTKPSPIITFTNGSQLHFLSADMRQRRLQGASVHLVIMDETPDEVSFNELQARTMDTRGRVLLGFLPDQSSGWVDSRLVIPFQTGDRKDVFYTEMPIADELTGEPLVPWFTKEDIEAFKRKWPDPAIQAARIYGRRVRQAGLIFRSHEAGVHHVPEFQIPENWNRWLVCDPQYYRFGVLWFNADEHSNYFVSDELFSQESTLRDRVTRMQAITEAHGHVDPGNPLPVYVDSANQQDIAELNWHFNELDVPLAALTLPFKKVVDTKHEDSMILRVYSLLEPDDERVYPERTHDFDYDIYGAPRLFFFDSLCSTWMLDGAVQYGSRLFWELEKYSWGKNGKPEKKTADGADLCDALMYGCNIMARAEPEHRPDPRLKKLSPQDRLLWTKILRHDARSTLARR</sequence>
<protein>
    <submittedName>
        <fullName evidence="1">Uncharacterized protein</fullName>
    </submittedName>
</protein>
<dbReference type="Gene3D" id="3.40.50.300">
    <property type="entry name" value="P-loop containing nucleotide triphosphate hydrolases"/>
    <property type="match status" value="1"/>
</dbReference>
<name>A0A0F9N874_9ZZZZ</name>
<proteinExistence type="predicted"/>
<accession>A0A0F9N874</accession>
<organism evidence="1">
    <name type="scientific">marine sediment metagenome</name>
    <dbReference type="NCBI Taxonomy" id="412755"/>
    <lineage>
        <taxon>unclassified sequences</taxon>
        <taxon>metagenomes</taxon>
        <taxon>ecological metagenomes</taxon>
    </lineage>
</organism>
<evidence type="ECO:0000313" key="1">
    <source>
        <dbReference type="EMBL" id="KKM84985.1"/>
    </source>
</evidence>